<evidence type="ECO:0000313" key="1">
    <source>
        <dbReference type="EMBL" id="EOO22278.1"/>
    </source>
</evidence>
<evidence type="ECO:0000313" key="2">
    <source>
        <dbReference type="Proteomes" id="UP000014003"/>
    </source>
</evidence>
<organism evidence="1 2">
    <name type="scientific">Bacillus cereus HuA3-9</name>
    <dbReference type="NCBI Taxonomy" id="1053205"/>
    <lineage>
        <taxon>Bacteria</taxon>
        <taxon>Bacillati</taxon>
        <taxon>Bacillota</taxon>
        <taxon>Bacilli</taxon>
        <taxon>Bacillales</taxon>
        <taxon>Bacillaceae</taxon>
        <taxon>Bacillus</taxon>
        <taxon>Bacillus cereus group</taxon>
    </lineage>
</organism>
<dbReference type="HOGENOM" id="CLU_668465_0_0_9"/>
<reference evidence="1 2" key="1">
    <citation type="submission" date="2012-12" db="EMBL/GenBank/DDBJ databases">
        <title>The Genome Sequence of Bacillus cereus HuA3-9.</title>
        <authorList>
            <consortium name="The Broad Institute Genome Sequencing Platform"/>
            <consortium name="The Broad Institute Genome Sequencing Center for Infectious Disease"/>
            <person name="Feldgarden M."/>
            <person name="Van der Auwera G.A."/>
            <person name="Mahillon J."/>
            <person name="Duprez V."/>
            <person name="Timmery S."/>
            <person name="Mattelet C."/>
            <person name="Dierick K."/>
            <person name="Sun M."/>
            <person name="Yu Z."/>
            <person name="Zhu L."/>
            <person name="Hu X."/>
            <person name="Shank E.B."/>
            <person name="Swiecicka I."/>
            <person name="Hansen B.M."/>
            <person name="Andrup L."/>
            <person name="Walker B."/>
            <person name="Young S.K."/>
            <person name="Zeng Q."/>
            <person name="Gargeya S."/>
            <person name="Fitzgerald M."/>
            <person name="Haas B."/>
            <person name="Abouelleil A."/>
            <person name="Alvarado L."/>
            <person name="Arachchi H.M."/>
            <person name="Berlin A.M."/>
            <person name="Chapman S.B."/>
            <person name="Dewar J."/>
            <person name="Goldberg J."/>
            <person name="Griggs A."/>
            <person name="Gujja S."/>
            <person name="Hansen M."/>
            <person name="Howarth C."/>
            <person name="Imamovic A."/>
            <person name="Larimer J."/>
            <person name="McCowan C."/>
            <person name="Murphy C."/>
            <person name="Neiman D."/>
            <person name="Pearson M."/>
            <person name="Priest M."/>
            <person name="Roberts A."/>
            <person name="Saif S."/>
            <person name="Shea T."/>
            <person name="Sisk P."/>
            <person name="Sykes S."/>
            <person name="Wortman J."/>
            <person name="Nusbaum C."/>
            <person name="Birren B."/>
        </authorList>
    </citation>
    <scope>NUCLEOTIDE SEQUENCE [LARGE SCALE GENOMIC DNA]</scope>
    <source>
        <strain evidence="1 2">HuA3-9</strain>
    </source>
</reference>
<evidence type="ECO:0008006" key="3">
    <source>
        <dbReference type="Google" id="ProtNLM"/>
    </source>
</evidence>
<dbReference type="PATRIC" id="fig|1053205.3.peg.715"/>
<comment type="caution">
    <text evidence="1">The sequence shown here is derived from an EMBL/GenBank/DDBJ whole genome shotgun (WGS) entry which is preliminary data.</text>
</comment>
<gene>
    <name evidence="1" type="ORF">IGA_00697</name>
</gene>
<protein>
    <recommendedName>
        <fullName evidence="3">CD-NTase associated protein 4-like DNA endonuclease domain-containing protein</fullName>
    </recommendedName>
</protein>
<sequence length="404" mass="48032">MSNRDATDTIIGYFYQFDCTISNLLELASDDDFITIEGIEDIDINSLSEDAAIQCKYYAKTDYNHSIIAKPIRLMLHHFKKVKSETQPFVQYYLYGHYKQGQEKLSLPITVDFLKQHFLTYTHKKIEYRYHEILELTDDDLLEFINKLTININALDYHTQLENILSLLIKIFKCSTFEAEHFYYNNALKVIKELSTQNNVEKRKISKKEFLRRINNKQTLFNEWFLLFKGKEKFLKSLRNEYFTNLNTSPFERFFLIELDSTEYSRATLKELLFLISNKWSNLSKRNPNPFCPYVYLHNVSDSELIEIKKELMVDDFKFIDGYVFNGSPFSAKAISEGANFTNQIKLKIINTLDDLNMTIDHIKKTREIYQFHQRNPSFFDIQNESIKYVKIPYEQLKDIKEII</sequence>
<dbReference type="EMBL" id="AHDZ01000004">
    <property type="protein sequence ID" value="EOO22278.1"/>
    <property type="molecule type" value="Genomic_DNA"/>
</dbReference>
<name>R8DEJ3_BACCE</name>
<accession>R8DEJ3</accession>
<dbReference type="NCBIfam" id="NF042945">
    <property type="entry name" value="DUF4297_antiphage"/>
    <property type="match status" value="1"/>
</dbReference>
<dbReference type="AlphaFoldDB" id="R8DEJ3"/>
<proteinExistence type="predicted"/>
<dbReference type="Proteomes" id="UP000014003">
    <property type="component" value="Unassembled WGS sequence"/>
</dbReference>
<dbReference type="RefSeq" id="WP_016094430.1">
    <property type="nucleotide sequence ID" value="NZ_KB976125.1"/>
</dbReference>